<dbReference type="InterPro" id="IPR051603">
    <property type="entry name" value="Zinc-ADH_QOR/CCCR"/>
</dbReference>
<dbReference type="GO" id="GO:0005829">
    <property type="term" value="C:cytosol"/>
    <property type="evidence" value="ECO:0007669"/>
    <property type="project" value="TreeGrafter"/>
</dbReference>
<dbReference type="Gene3D" id="3.40.50.720">
    <property type="entry name" value="NAD(P)-binding Rossmann-like Domain"/>
    <property type="match status" value="1"/>
</dbReference>
<dbReference type="Pfam" id="PF00107">
    <property type="entry name" value="ADH_zinc_N"/>
    <property type="match status" value="1"/>
</dbReference>
<evidence type="ECO:0000313" key="3">
    <source>
        <dbReference type="Proteomes" id="UP000887574"/>
    </source>
</evidence>
<dbReference type="Pfam" id="PF08240">
    <property type="entry name" value="ADH_N"/>
    <property type="match status" value="1"/>
</dbReference>
<evidence type="ECO:0000313" key="4">
    <source>
        <dbReference type="WBParaSite" id="jg19136"/>
    </source>
</evidence>
<dbReference type="InterPro" id="IPR013154">
    <property type="entry name" value="ADH-like_N"/>
</dbReference>
<keyword evidence="3" id="KW-1185">Reference proteome</keyword>
<dbReference type="SUPFAM" id="SSF51735">
    <property type="entry name" value="NAD(P)-binding Rossmann-fold domains"/>
    <property type="match status" value="1"/>
</dbReference>
<dbReference type="GO" id="GO:0003960">
    <property type="term" value="F:quinone reductase (NADPH) activity"/>
    <property type="evidence" value="ECO:0007669"/>
    <property type="project" value="TreeGrafter"/>
</dbReference>
<dbReference type="InterPro" id="IPR013149">
    <property type="entry name" value="ADH-like_C"/>
</dbReference>
<dbReference type="SUPFAM" id="SSF50129">
    <property type="entry name" value="GroES-like"/>
    <property type="match status" value="1"/>
</dbReference>
<accession>A0A915DGY6</accession>
<dbReference type="Gene3D" id="3.90.180.10">
    <property type="entry name" value="Medium-chain alcohol dehydrogenases, catalytic domain"/>
    <property type="match status" value="1"/>
</dbReference>
<dbReference type="InterPro" id="IPR011032">
    <property type="entry name" value="GroES-like_sf"/>
</dbReference>
<dbReference type="GO" id="GO:0070402">
    <property type="term" value="F:NADPH binding"/>
    <property type="evidence" value="ECO:0007669"/>
    <property type="project" value="TreeGrafter"/>
</dbReference>
<dbReference type="FunFam" id="3.40.50.720:FF:000244">
    <property type="entry name" value="quinone oxidoreductase"/>
    <property type="match status" value="1"/>
</dbReference>
<dbReference type="CDD" id="cd08253">
    <property type="entry name" value="zeta_crystallin"/>
    <property type="match status" value="1"/>
</dbReference>
<dbReference type="WBParaSite" id="jg19136">
    <property type="protein sequence ID" value="jg19136"/>
    <property type="gene ID" value="jg19136"/>
</dbReference>
<organism evidence="3 4">
    <name type="scientific">Ditylenchus dipsaci</name>
    <dbReference type="NCBI Taxonomy" id="166011"/>
    <lineage>
        <taxon>Eukaryota</taxon>
        <taxon>Metazoa</taxon>
        <taxon>Ecdysozoa</taxon>
        <taxon>Nematoda</taxon>
        <taxon>Chromadorea</taxon>
        <taxon>Rhabditida</taxon>
        <taxon>Tylenchina</taxon>
        <taxon>Tylenchomorpha</taxon>
        <taxon>Sphaerularioidea</taxon>
        <taxon>Anguinidae</taxon>
        <taxon>Anguininae</taxon>
        <taxon>Ditylenchus</taxon>
    </lineage>
</organism>
<name>A0A915DGY6_9BILA</name>
<evidence type="ECO:0000256" key="1">
    <source>
        <dbReference type="ARBA" id="ARBA00022857"/>
    </source>
</evidence>
<dbReference type="Proteomes" id="UP000887574">
    <property type="component" value="Unplaced"/>
</dbReference>
<dbReference type="PANTHER" id="PTHR44154">
    <property type="entry name" value="QUINONE OXIDOREDUCTASE"/>
    <property type="match status" value="1"/>
</dbReference>
<dbReference type="SMART" id="SM00829">
    <property type="entry name" value="PKS_ER"/>
    <property type="match status" value="1"/>
</dbReference>
<dbReference type="InterPro" id="IPR020843">
    <property type="entry name" value="ER"/>
</dbReference>
<sequence length="302" mass="32340">MRSAVIRNFGAAENIVIEKAFPIPVLAEKQVLVKVKAAGVNPVDTYIRSGTYASLPALPYIPGREGSGVIAQLGTSFAVVSSDFVYPLPMNTTFNEGATLGIAYNTAYRALFVKASAQSGQTVFIHGISGGVGLAATQLAKAHGLQVIGAASTEQGTQLAIQNGASQVYNHREQGYIDRIKQENPAGFNIILEMLANVNLNKDLELIANFGTIVVVGSRGSVEIDPRRLMQKESSVVGLLSTHITVEEYKRTAEQINKLLESGHIKPHVGRIFPLEQIVEAHKLVIDAEGALGKIVLIVDQD</sequence>
<dbReference type="GO" id="GO:0003730">
    <property type="term" value="F:mRNA 3'-UTR binding"/>
    <property type="evidence" value="ECO:0007669"/>
    <property type="project" value="TreeGrafter"/>
</dbReference>
<keyword evidence="1" id="KW-0521">NADP</keyword>
<feature type="domain" description="Enoyl reductase (ER)" evidence="2">
    <location>
        <begin position="10"/>
        <end position="297"/>
    </location>
</feature>
<dbReference type="AlphaFoldDB" id="A0A915DGY6"/>
<evidence type="ECO:0000259" key="2">
    <source>
        <dbReference type="SMART" id="SM00829"/>
    </source>
</evidence>
<reference evidence="4" key="1">
    <citation type="submission" date="2022-11" db="UniProtKB">
        <authorList>
            <consortium name="WormBaseParasite"/>
        </authorList>
    </citation>
    <scope>IDENTIFICATION</scope>
</reference>
<protein>
    <submittedName>
        <fullName evidence="4">Enoyl reductase (ER) domain-containing protein</fullName>
    </submittedName>
</protein>
<proteinExistence type="predicted"/>
<dbReference type="PANTHER" id="PTHR44154:SF1">
    <property type="entry name" value="QUINONE OXIDOREDUCTASE"/>
    <property type="match status" value="1"/>
</dbReference>
<dbReference type="InterPro" id="IPR036291">
    <property type="entry name" value="NAD(P)-bd_dom_sf"/>
</dbReference>